<keyword evidence="1" id="KW-1185">Reference proteome</keyword>
<sequence>MTAGDDKNIDDEDSVDGGRSSSSSKGASVRRTGSTRRPSSASSRPSSASRRPSSGKESCGAGAVDEEDFIRAFEDVPTVQIYSARELEDSINKVREILSDEKHDWEQRVAALKKVRSLLLAGAGDYDGFCHHLRQLDAAFKLSAKDLRSQVVREACITLGHLSSVLGSKFDHGAENIMPALLNLLPNSAKVMATSGSAAIRIIILHTHYPRLIPIMTSTCMSKSVVVRRRCFEFLDLMLQEWQTTALERHVSVLMETIKKGVHDADSEARSLARKCYWAFHGHFSREADLLFQALEASYQRALQSQLQSSDSIMSLPQSDRSSSSSQESLSRPTTARTPAASSLSRAKVTSAGSCSSSGSLQRSRSDVDVNAAVCAKSRMPAVPTAAPFSSATALPPGSYASLGRVRTRRQSSETPTGGGASVTDSRGRSRAKAASQSQPGSRSSSPRKLLSYGRVSVVPATHTHRLSKIPRSQGCSRETSPSRAAQARGSRIPRPSVSQGCSRDTSRESSRDTSPARGFSPLASHRHCRSTGALTGTDGLQTDRFGLLHQARISASVNAMRILNTGTEVEAAVADALRGQVRRRYESPGVCSDDDVNSDASSVCSERSFSSRNGSAAPHHLRQTEDVAEILNRCASANCTERKEGLMSLQNLLKNQRVLSRVELKRLCEIFTRMFADPHSKVFSMFLETLLDFISLHREDLQDWLFILLTQLLKKTGVDLLGSVQARVQRALDVTRESFPYDQQFNILMRFIVDQTQTPNLKVKVSILQYIERLCRLMDSSELLNSSETRLAVSRIITWTTEPKSFDVRRAAQMVLIALFELNTPEFSMLLAALPKTFQDGATKLLHNHLKNSSNAAATAVSQASPEVISSVKPPKPPATRSSPLTSPTSGTHTGLSPSLLEYDTENMNSEDIFRVTEAIQSFSFRSQEDIETAKRDAKREETIGVLSSAMMEGGRTALDNKTSLLNMPSPRPWMREYNPYNYSDSISAYEKGALAGFEDTEQTREGPRQQLELVGELLKELSNRSARVEERRAALLELLKVTRDDSLSVWEEHFKSMLLLLLETLGDTDHTVRALALRVLKEILRSQPERFKNYAELTIMKTLEAHKDCHKEVVRAAEETACTLAGSIHSEQCIKVLCPIIQTADYPISLSAIKMQTRVIERISHDSLLQLLPDIIPGLLQGYDNTESSVRKASVFCLVAIYSVIGEDLKPHIQQLTGSKMKLLNLYIKRAQTINSTSSSSSDVSAHS</sequence>
<proteinExistence type="predicted"/>
<evidence type="ECO:0000313" key="1">
    <source>
        <dbReference type="Proteomes" id="UP000000437"/>
    </source>
</evidence>
<organism evidence="1 2">
    <name type="scientific">Danio rerio</name>
    <name type="common">Zebrafish</name>
    <name type="synonym">Brachydanio rerio</name>
    <dbReference type="NCBI Taxonomy" id="7955"/>
    <lineage>
        <taxon>Eukaryota</taxon>
        <taxon>Metazoa</taxon>
        <taxon>Chordata</taxon>
        <taxon>Craniata</taxon>
        <taxon>Vertebrata</taxon>
        <taxon>Euteleostomi</taxon>
        <taxon>Actinopterygii</taxon>
        <taxon>Neopterygii</taxon>
        <taxon>Teleostei</taxon>
        <taxon>Ostariophysi</taxon>
        <taxon>Cypriniformes</taxon>
        <taxon>Danionidae</taxon>
        <taxon>Danioninae</taxon>
        <taxon>Danio</taxon>
    </lineage>
</organism>
<name>A0AC58GU59_DANRE</name>
<accession>A0AC58GU59</accession>
<protein>
    <submittedName>
        <fullName evidence="2">CLIP-associating protein 1 isoform X25</fullName>
    </submittedName>
</protein>
<dbReference type="Proteomes" id="UP000000437">
    <property type="component" value="Chromosome 11"/>
</dbReference>
<evidence type="ECO:0000313" key="2">
    <source>
        <dbReference type="RefSeq" id="XP_073773269.1"/>
    </source>
</evidence>
<reference evidence="2" key="1">
    <citation type="submission" date="2025-08" db="UniProtKB">
        <authorList>
            <consortium name="RefSeq"/>
        </authorList>
    </citation>
    <scope>IDENTIFICATION</scope>
    <source>
        <strain evidence="2">Tuebingen</strain>
        <tissue evidence="2">Fibroblasts and whole tissue</tissue>
    </source>
</reference>
<gene>
    <name evidence="2" type="primary">LOC101884241</name>
</gene>
<dbReference type="RefSeq" id="XP_073773269.1">
    <property type="nucleotide sequence ID" value="XM_073917168.1"/>
</dbReference>